<feature type="transmembrane region" description="Helical" evidence="6">
    <location>
        <begin position="431"/>
        <end position="449"/>
    </location>
</feature>
<feature type="transmembrane region" description="Helical" evidence="6">
    <location>
        <begin position="333"/>
        <end position="351"/>
    </location>
</feature>
<feature type="transmembrane region" description="Helical" evidence="6">
    <location>
        <begin position="357"/>
        <end position="378"/>
    </location>
</feature>
<organism evidence="8 9">
    <name type="scientific">Paenibacillus vulneris</name>
    <dbReference type="NCBI Taxonomy" id="1133364"/>
    <lineage>
        <taxon>Bacteria</taxon>
        <taxon>Bacillati</taxon>
        <taxon>Bacillota</taxon>
        <taxon>Bacilli</taxon>
        <taxon>Bacillales</taxon>
        <taxon>Paenibacillaceae</taxon>
        <taxon>Paenibacillus</taxon>
    </lineage>
</organism>
<keyword evidence="2" id="KW-0813">Transport</keyword>
<evidence type="ECO:0000256" key="4">
    <source>
        <dbReference type="ARBA" id="ARBA00022989"/>
    </source>
</evidence>
<feature type="transmembrane region" description="Helical" evidence="6">
    <location>
        <begin position="390"/>
        <end position="411"/>
    </location>
</feature>
<feature type="transmembrane region" description="Helical" evidence="6">
    <location>
        <begin position="152"/>
        <end position="174"/>
    </location>
</feature>
<sequence>MNSQSATPHASSDAGVGNSFKESWVIPLLGFTVILVVMNTMMFNLALPKITIDFSLSPVAASWIVTGYSIVFAISSITYSRLSDFVPIRKLFTIGLLSLGGASVLGFFSHHFVLLLMARLIQASGAASVPALGIVLLTRYIPLSRRGKSMSIVMSASSLGLGLGPVIGGSITQYLGWNDLFLVTAVTLLLTPVFYKLLPDEQPQRGSFDIAGAVLIAIGTTGSLLFLTNRSWWMLAAGVLALVLFWMRIRRTNNPFVQPSLFGNKSFMNLNAIGIMAYMSSFVTLFLVPQILAHLYALTPGQSGLVLFPGAVLSMLASTWIGKMIDRFGNSMLFRYAPWLLIAAAALFALLAVHSVYAIVVTYMLLSVSFSALTTSVSNEISRIVPKEHIGAGMGLFQLLQFFSGAFSVAVTGTSLTMQKSLPLPLAYTNIFWGMTVVAAIAIICSLLYRAEKQGASLQTNVAKGSED</sequence>
<reference evidence="9" key="1">
    <citation type="journal article" date="2019" name="Int. J. Syst. Evol. Microbiol.">
        <title>The Global Catalogue of Microorganisms (GCM) 10K type strain sequencing project: providing services to taxonomists for standard genome sequencing and annotation.</title>
        <authorList>
            <consortium name="The Broad Institute Genomics Platform"/>
            <consortium name="The Broad Institute Genome Sequencing Center for Infectious Disease"/>
            <person name="Wu L."/>
            <person name="Ma J."/>
        </authorList>
    </citation>
    <scope>NUCLEOTIDE SEQUENCE [LARGE SCALE GENOMIC DNA]</scope>
    <source>
        <strain evidence="9">CCUG 53270</strain>
    </source>
</reference>
<dbReference type="CDD" id="cd17321">
    <property type="entry name" value="MFS_MMR_MDR_like"/>
    <property type="match status" value="1"/>
</dbReference>
<dbReference type="InterPro" id="IPR011701">
    <property type="entry name" value="MFS"/>
</dbReference>
<dbReference type="Pfam" id="PF07690">
    <property type="entry name" value="MFS_1"/>
    <property type="match status" value="2"/>
</dbReference>
<feature type="transmembrane region" description="Helical" evidence="6">
    <location>
        <begin position="59"/>
        <end position="79"/>
    </location>
</feature>
<dbReference type="PRINTS" id="PR01036">
    <property type="entry name" value="TCRTETB"/>
</dbReference>
<dbReference type="PANTHER" id="PTHR42718">
    <property type="entry name" value="MAJOR FACILITATOR SUPERFAMILY MULTIDRUG TRANSPORTER MFSC"/>
    <property type="match status" value="1"/>
</dbReference>
<evidence type="ECO:0000256" key="1">
    <source>
        <dbReference type="ARBA" id="ARBA00004651"/>
    </source>
</evidence>
<feature type="transmembrane region" description="Helical" evidence="6">
    <location>
        <begin position="232"/>
        <end position="249"/>
    </location>
</feature>
<evidence type="ECO:0000256" key="5">
    <source>
        <dbReference type="ARBA" id="ARBA00023136"/>
    </source>
</evidence>
<dbReference type="EMBL" id="JBHTLU010000013">
    <property type="protein sequence ID" value="MFD1220461.1"/>
    <property type="molecule type" value="Genomic_DNA"/>
</dbReference>
<feature type="transmembrane region" description="Helical" evidence="6">
    <location>
        <begin position="24"/>
        <end position="47"/>
    </location>
</feature>
<dbReference type="RefSeq" id="WP_345587104.1">
    <property type="nucleotide sequence ID" value="NZ_BAABJG010000006.1"/>
</dbReference>
<dbReference type="PROSITE" id="PS50850">
    <property type="entry name" value="MFS"/>
    <property type="match status" value="1"/>
</dbReference>
<evidence type="ECO:0000259" key="7">
    <source>
        <dbReference type="PROSITE" id="PS50850"/>
    </source>
</evidence>
<comment type="subcellular location">
    <subcellularLocation>
        <location evidence="1">Cell membrane</location>
        <topology evidence="1">Multi-pass membrane protein</topology>
    </subcellularLocation>
</comment>
<protein>
    <submittedName>
        <fullName evidence="8">MFS transporter</fullName>
    </submittedName>
</protein>
<evidence type="ECO:0000256" key="2">
    <source>
        <dbReference type="ARBA" id="ARBA00022448"/>
    </source>
</evidence>
<dbReference type="Gene3D" id="1.20.1250.20">
    <property type="entry name" value="MFS general substrate transporter like domains"/>
    <property type="match status" value="1"/>
</dbReference>
<feature type="domain" description="Major facilitator superfamily (MFS) profile" evidence="7">
    <location>
        <begin position="25"/>
        <end position="454"/>
    </location>
</feature>
<evidence type="ECO:0000256" key="3">
    <source>
        <dbReference type="ARBA" id="ARBA00022692"/>
    </source>
</evidence>
<dbReference type="Proteomes" id="UP001597180">
    <property type="component" value="Unassembled WGS sequence"/>
</dbReference>
<accession>A0ABW3UIP1</accession>
<dbReference type="Gene3D" id="1.20.1720.10">
    <property type="entry name" value="Multidrug resistance protein D"/>
    <property type="match status" value="1"/>
</dbReference>
<name>A0ABW3UIP1_9BACL</name>
<feature type="transmembrane region" description="Helical" evidence="6">
    <location>
        <begin position="270"/>
        <end position="292"/>
    </location>
</feature>
<feature type="transmembrane region" description="Helical" evidence="6">
    <location>
        <begin position="180"/>
        <end position="198"/>
    </location>
</feature>
<comment type="caution">
    <text evidence="8">The sequence shown here is derived from an EMBL/GenBank/DDBJ whole genome shotgun (WGS) entry which is preliminary data.</text>
</comment>
<keyword evidence="3 6" id="KW-0812">Transmembrane</keyword>
<dbReference type="InterPro" id="IPR020846">
    <property type="entry name" value="MFS_dom"/>
</dbReference>
<keyword evidence="4 6" id="KW-1133">Transmembrane helix</keyword>
<feature type="transmembrane region" description="Helical" evidence="6">
    <location>
        <begin position="304"/>
        <end position="321"/>
    </location>
</feature>
<dbReference type="SUPFAM" id="SSF103473">
    <property type="entry name" value="MFS general substrate transporter"/>
    <property type="match status" value="1"/>
</dbReference>
<evidence type="ECO:0000256" key="6">
    <source>
        <dbReference type="SAM" id="Phobius"/>
    </source>
</evidence>
<feature type="transmembrane region" description="Helical" evidence="6">
    <location>
        <begin position="210"/>
        <end position="226"/>
    </location>
</feature>
<feature type="transmembrane region" description="Helical" evidence="6">
    <location>
        <begin position="120"/>
        <end position="140"/>
    </location>
</feature>
<keyword evidence="9" id="KW-1185">Reference proteome</keyword>
<evidence type="ECO:0000313" key="8">
    <source>
        <dbReference type="EMBL" id="MFD1220461.1"/>
    </source>
</evidence>
<proteinExistence type="predicted"/>
<evidence type="ECO:0000313" key="9">
    <source>
        <dbReference type="Proteomes" id="UP001597180"/>
    </source>
</evidence>
<dbReference type="PANTHER" id="PTHR42718:SF9">
    <property type="entry name" value="MAJOR FACILITATOR SUPERFAMILY MULTIDRUG TRANSPORTER MFSC"/>
    <property type="match status" value="1"/>
</dbReference>
<dbReference type="InterPro" id="IPR036259">
    <property type="entry name" value="MFS_trans_sf"/>
</dbReference>
<feature type="transmembrane region" description="Helical" evidence="6">
    <location>
        <begin position="91"/>
        <end position="114"/>
    </location>
</feature>
<gene>
    <name evidence="8" type="ORF">ACFQ4B_10045</name>
</gene>
<keyword evidence="5 6" id="KW-0472">Membrane</keyword>